<evidence type="ECO:0000313" key="3">
    <source>
        <dbReference type="Proteomes" id="UP001158576"/>
    </source>
</evidence>
<dbReference type="EMBL" id="OU015567">
    <property type="protein sequence ID" value="CAG5111161.1"/>
    <property type="molecule type" value="Genomic_DNA"/>
</dbReference>
<sequence length="171" mass="19769">MLFQNWAVSQSSFFPRRLVLLSFGVGHFNRRYFFNFCLWTTFGCGYFSLVGYSYLRWITLALGALTAYHVLLISRDQTTLQRNAPCYDSTTTAILTFRKLTISVNPWLEAELPVQMKEEAIQLFLEYSLLSDTDCWDARLLVQNHSMANALITKLKSSIAADHARRGYPRF</sequence>
<feature type="transmembrane region" description="Helical" evidence="1">
    <location>
        <begin position="55"/>
        <end position="73"/>
    </location>
</feature>
<dbReference type="Proteomes" id="UP001158576">
    <property type="component" value="Chromosome 2"/>
</dbReference>
<feature type="transmembrane region" description="Helical" evidence="1">
    <location>
        <begin position="32"/>
        <end position="49"/>
    </location>
</feature>
<protein>
    <submittedName>
        <fullName evidence="2">Oidioi.mRNA.OKI2018_I69.chr2.g5495.t1.cds</fullName>
    </submittedName>
</protein>
<organism evidence="2 3">
    <name type="scientific">Oikopleura dioica</name>
    <name type="common">Tunicate</name>
    <dbReference type="NCBI Taxonomy" id="34765"/>
    <lineage>
        <taxon>Eukaryota</taxon>
        <taxon>Metazoa</taxon>
        <taxon>Chordata</taxon>
        <taxon>Tunicata</taxon>
        <taxon>Appendicularia</taxon>
        <taxon>Copelata</taxon>
        <taxon>Oikopleuridae</taxon>
        <taxon>Oikopleura</taxon>
    </lineage>
</organism>
<evidence type="ECO:0000313" key="2">
    <source>
        <dbReference type="EMBL" id="CAG5111161.1"/>
    </source>
</evidence>
<proteinExistence type="predicted"/>
<keyword evidence="1" id="KW-0812">Transmembrane</keyword>
<keyword evidence="1" id="KW-0472">Membrane</keyword>
<keyword evidence="3" id="KW-1185">Reference proteome</keyword>
<reference evidence="2 3" key="1">
    <citation type="submission" date="2021-04" db="EMBL/GenBank/DDBJ databases">
        <authorList>
            <person name="Bliznina A."/>
        </authorList>
    </citation>
    <scope>NUCLEOTIDE SEQUENCE [LARGE SCALE GENOMIC DNA]</scope>
</reference>
<name>A0ABN7T3U4_OIKDI</name>
<keyword evidence="1" id="KW-1133">Transmembrane helix</keyword>
<accession>A0ABN7T3U4</accession>
<gene>
    <name evidence="2" type="ORF">OKIOD_LOCUS14260</name>
</gene>
<evidence type="ECO:0000256" key="1">
    <source>
        <dbReference type="SAM" id="Phobius"/>
    </source>
</evidence>